<evidence type="ECO:0000313" key="2">
    <source>
        <dbReference type="Proteomes" id="UP000093281"/>
    </source>
</evidence>
<accession>A0A1C0B8V7</accession>
<evidence type="ECO:0000313" key="1">
    <source>
        <dbReference type="EMBL" id="OCL99992.1"/>
    </source>
</evidence>
<dbReference type="AlphaFoldDB" id="A0A1C0B8V7"/>
<name>A0A1C0B8V7_9BACT</name>
<reference evidence="2" key="1">
    <citation type="submission" date="2015-05" db="EMBL/GenBank/DDBJ databases">
        <authorList>
            <person name="Rovetto F."/>
            <person name="Cocolin L."/>
            <person name="Illeghems K."/>
            <person name="Van Nieuwerburgh F."/>
            <person name="Houf K."/>
        </authorList>
    </citation>
    <scope>NUCLEOTIDE SEQUENCE [LARGE SCALE GENOMIC DNA]</scope>
    <source>
        <strain evidence="2">DU22</strain>
    </source>
</reference>
<sequence length="77" mass="8897">MIMPTKIIQPVDSLISISSVVLDILKNEAISLDDLLDRLNEKYYKKISIEKLILCIDFLYIINKVESNDETITINIR</sequence>
<organism evidence="1 2">
    <name type="scientific">Aliarcobacter thereius</name>
    <dbReference type="NCBI Taxonomy" id="544718"/>
    <lineage>
        <taxon>Bacteria</taxon>
        <taxon>Pseudomonadati</taxon>
        <taxon>Campylobacterota</taxon>
        <taxon>Epsilonproteobacteria</taxon>
        <taxon>Campylobacterales</taxon>
        <taxon>Arcobacteraceae</taxon>
        <taxon>Aliarcobacter</taxon>
    </lineage>
</organism>
<proteinExistence type="predicted"/>
<dbReference type="Pfam" id="PF20293">
    <property type="entry name" value="MC6"/>
    <property type="match status" value="1"/>
</dbReference>
<dbReference type="STRING" id="544718.AAX25_00021"/>
<gene>
    <name evidence="1" type="ORF">AAX29_01045</name>
</gene>
<comment type="caution">
    <text evidence="1">The sequence shown here is derived from an EMBL/GenBank/DDBJ whole genome shotgun (WGS) entry which is preliminary data.</text>
</comment>
<dbReference type="InterPro" id="IPR046897">
    <property type="entry name" value="ABC-3C_MC6"/>
</dbReference>
<dbReference type="Proteomes" id="UP000093281">
    <property type="component" value="Unassembled WGS sequence"/>
</dbReference>
<dbReference type="EMBL" id="LCUJ01000002">
    <property type="protein sequence ID" value="OCL99992.1"/>
    <property type="molecule type" value="Genomic_DNA"/>
</dbReference>
<dbReference type="RefSeq" id="WP_066180499.1">
    <property type="nucleotide sequence ID" value="NZ_LCUJ01000002.1"/>
</dbReference>
<dbReference type="OrthoDB" id="1453672at2"/>
<protein>
    <submittedName>
        <fullName evidence="1">Uncharacterized protein</fullName>
    </submittedName>
</protein>